<sequence length="479" mass="53117">MTETISPNYLVIGAGAMGMAFVDTLVTDTNATVAVVDCYARPGGHWTIAYPFVRLHQPSAFYGVNSRPLGEDKVDQVGMNKGMAELATMDEICAYYSKVMHQTFLPSGRVTYYPKHEYMGDGEFRSILTNKVIRVGDSTRIVDATYMKVKVPAMSPPSYEVAKDVSLITPNDLPKVSRPHGGYTVVGAGKTGIDACLWLIANGIDPKDISWIMPRDSWFIERSGFQPGPRFATKTAARLAGINEAIMSASSLDDLFHRLEACGELMRVNDKVWPTMFKCATVTIPELEQIKKIGTIIRQGRVLRLDADKVTLETGIHEPVPDTLYIDCTSDALAKLDPVPVFSGNRITLQPVRHCQQVFSAAFIAHVEATYGDDKVKNELCRAIPHPDKAIDWPIVSLQSYQNGLRWSAEPKTVAWLKQARLDWFGSLQSPGSEDPAEIAKFYAGRRAKVERVCVKLKEIIDKLPEEDAMKAKAQLARF</sequence>
<dbReference type="SUPFAM" id="SSF51905">
    <property type="entry name" value="FAD/NAD(P)-binding domain"/>
    <property type="match status" value="1"/>
</dbReference>
<dbReference type="Gene3D" id="3.50.50.60">
    <property type="entry name" value="FAD/NAD(P)-binding domain"/>
    <property type="match status" value="1"/>
</dbReference>
<comment type="caution">
    <text evidence="1">The sequence shown here is derived from an EMBL/GenBank/DDBJ whole genome shotgun (WGS) entry which is preliminary data.</text>
</comment>
<evidence type="ECO:0000313" key="2">
    <source>
        <dbReference type="Proteomes" id="UP001265746"/>
    </source>
</evidence>
<keyword evidence="2" id="KW-1185">Reference proteome</keyword>
<evidence type="ECO:0000313" key="1">
    <source>
        <dbReference type="EMBL" id="KAK2604204.1"/>
    </source>
</evidence>
<organism evidence="1 2">
    <name type="scientific">Phomopsis amygdali</name>
    <name type="common">Fusicoccum amygdali</name>
    <dbReference type="NCBI Taxonomy" id="1214568"/>
    <lineage>
        <taxon>Eukaryota</taxon>
        <taxon>Fungi</taxon>
        <taxon>Dikarya</taxon>
        <taxon>Ascomycota</taxon>
        <taxon>Pezizomycotina</taxon>
        <taxon>Sordariomycetes</taxon>
        <taxon>Sordariomycetidae</taxon>
        <taxon>Diaporthales</taxon>
        <taxon>Diaporthaceae</taxon>
        <taxon>Diaporthe</taxon>
    </lineage>
</organism>
<proteinExistence type="predicted"/>
<protein>
    <submittedName>
        <fullName evidence="1">Uncharacterized protein</fullName>
    </submittedName>
</protein>
<name>A0AAD9SCA9_PHOAM</name>
<dbReference type="InterPro" id="IPR036188">
    <property type="entry name" value="FAD/NAD-bd_sf"/>
</dbReference>
<dbReference type="EMBL" id="JAUJFL010000004">
    <property type="protein sequence ID" value="KAK2604204.1"/>
    <property type="molecule type" value="Genomic_DNA"/>
</dbReference>
<accession>A0AAD9SCA9</accession>
<reference evidence="1" key="1">
    <citation type="submission" date="2023-06" db="EMBL/GenBank/DDBJ databases">
        <authorList>
            <person name="Noh H."/>
        </authorList>
    </citation>
    <scope>NUCLEOTIDE SEQUENCE</scope>
    <source>
        <strain evidence="1">DUCC20226</strain>
    </source>
</reference>
<gene>
    <name evidence="1" type="ORF">N8I77_007152</name>
</gene>
<dbReference type="AlphaFoldDB" id="A0AAD9SCA9"/>
<dbReference type="Proteomes" id="UP001265746">
    <property type="component" value="Unassembled WGS sequence"/>
</dbReference>